<feature type="compositionally biased region" description="Acidic residues" evidence="6">
    <location>
        <begin position="217"/>
        <end position="227"/>
    </location>
</feature>
<dbReference type="SMART" id="SM00490">
    <property type="entry name" value="HELICc"/>
    <property type="match status" value="1"/>
</dbReference>
<feature type="compositionally biased region" description="Pro residues" evidence="6">
    <location>
        <begin position="181"/>
        <end position="190"/>
    </location>
</feature>
<dbReference type="PROSITE" id="PS51192">
    <property type="entry name" value="HELICASE_ATP_BIND_1"/>
    <property type="match status" value="1"/>
</dbReference>
<dbReference type="Proteomes" id="UP000184267">
    <property type="component" value="Unassembled WGS sequence"/>
</dbReference>
<dbReference type="STRING" id="154538.A0A1M2W391"/>
<evidence type="ECO:0000256" key="3">
    <source>
        <dbReference type="ARBA" id="ARBA00022801"/>
    </source>
</evidence>
<name>A0A1M2W391_TRAPU</name>
<dbReference type="Pfam" id="PF00176">
    <property type="entry name" value="SNF2-rel_dom"/>
    <property type="match status" value="1"/>
</dbReference>
<dbReference type="PROSITE" id="PS00690">
    <property type="entry name" value="DEAH_ATP_HELICASE"/>
    <property type="match status" value="1"/>
</dbReference>
<dbReference type="InterPro" id="IPR002464">
    <property type="entry name" value="DNA/RNA_helicase_DEAH_CS"/>
</dbReference>
<dbReference type="EMBL" id="MNAD01000311">
    <property type="protein sequence ID" value="OJT14263.1"/>
    <property type="molecule type" value="Genomic_DNA"/>
</dbReference>
<dbReference type="PANTHER" id="PTHR45629">
    <property type="entry name" value="SNF2/RAD54 FAMILY MEMBER"/>
    <property type="match status" value="1"/>
</dbReference>
<feature type="compositionally biased region" description="Low complexity" evidence="6">
    <location>
        <begin position="1"/>
        <end position="12"/>
    </location>
</feature>
<proteinExistence type="predicted"/>
<protein>
    <submittedName>
        <fullName evidence="9">DNA excision repair protein ERCC-6-like 2</fullName>
    </submittedName>
</protein>
<feature type="compositionally biased region" description="Acidic residues" evidence="6">
    <location>
        <begin position="169"/>
        <end position="180"/>
    </location>
</feature>
<dbReference type="SUPFAM" id="SSF52540">
    <property type="entry name" value="P-loop containing nucleoside triphosphate hydrolases"/>
    <property type="match status" value="2"/>
</dbReference>
<keyword evidence="4" id="KW-0067">ATP-binding</keyword>
<feature type="domain" description="Helicase ATP-binding" evidence="7">
    <location>
        <begin position="341"/>
        <end position="519"/>
    </location>
</feature>
<evidence type="ECO:0000256" key="1">
    <source>
        <dbReference type="ARBA" id="ARBA00004123"/>
    </source>
</evidence>
<feature type="domain" description="Helicase C-terminal" evidence="8">
    <location>
        <begin position="700"/>
        <end position="855"/>
    </location>
</feature>
<feature type="region of interest" description="Disordered" evidence="6">
    <location>
        <begin position="162"/>
        <end position="265"/>
    </location>
</feature>
<feature type="region of interest" description="Disordered" evidence="6">
    <location>
        <begin position="994"/>
        <end position="1043"/>
    </location>
</feature>
<dbReference type="InterPro" id="IPR038718">
    <property type="entry name" value="SNF2-like_sf"/>
</dbReference>
<evidence type="ECO:0000256" key="2">
    <source>
        <dbReference type="ARBA" id="ARBA00022741"/>
    </source>
</evidence>
<feature type="compositionally biased region" description="Acidic residues" evidence="6">
    <location>
        <begin position="112"/>
        <end position="138"/>
    </location>
</feature>
<keyword evidence="10" id="KW-1185">Reference proteome</keyword>
<feature type="region of interest" description="Disordered" evidence="6">
    <location>
        <begin position="1"/>
        <end position="147"/>
    </location>
</feature>
<organism evidence="9 10">
    <name type="scientific">Trametes pubescens</name>
    <name type="common">White-rot fungus</name>
    <dbReference type="NCBI Taxonomy" id="154538"/>
    <lineage>
        <taxon>Eukaryota</taxon>
        <taxon>Fungi</taxon>
        <taxon>Dikarya</taxon>
        <taxon>Basidiomycota</taxon>
        <taxon>Agaricomycotina</taxon>
        <taxon>Agaricomycetes</taxon>
        <taxon>Polyporales</taxon>
        <taxon>Polyporaceae</taxon>
        <taxon>Trametes</taxon>
    </lineage>
</organism>
<reference evidence="9 10" key="1">
    <citation type="submission" date="2016-10" db="EMBL/GenBank/DDBJ databases">
        <title>Genome sequence of the basidiomycete white-rot fungus Trametes pubescens.</title>
        <authorList>
            <person name="Makela M.R."/>
            <person name="Granchi Z."/>
            <person name="Peng M."/>
            <person name="De Vries R.P."/>
            <person name="Grigoriev I."/>
            <person name="Riley R."/>
            <person name="Hilden K."/>
        </authorList>
    </citation>
    <scope>NUCLEOTIDE SEQUENCE [LARGE SCALE GENOMIC DNA]</scope>
    <source>
        <strain evidence="9 10">FBCC735</strain>
    </source>
</reference>
<dbReference type="InterPro" id="IPR049730">
    <property type="entry name" value="SNF2/RAD54-like_C"/>
</dbReference>
<feature type="compositionally biased region" description="Basic residues" evidence="6">
    <location>
        <begin position="41"/>
        <end position="51"/>
    </location>
</feature>
<dbReference type="OrthoDB" id="413460at2759"/>
<accession>A0A1M2W391</accession>
<evidence type="ECO:0000259" key="8">
    <source>
        <dbReference type="PROSITE" id="PS51194"/>
    </source>
</evidence>
<dbReference type="OMA" id="DGVIWPY"/>
<evidence type="ECO:0000313" key="9">
    <source>
        <dbReference type="EMBL" id="OJT14263.1"/>
    </source>
</evidence>
<sequence length="1088" mass="122399">MAASASKTSAYAKRNDASSAVPLEEDSDSDFNPGSFVPTPKLKRGRNAKGSRKSDELSDSPRPSKRRRSETLAKIGGRGSQRGSEKRAGAVPPRPNLLLQYFGDLGIKPVPESDDDPADADEEEEDDDDEKEDEDDEVVVPPPMPKTLAMLYDKAKLKKTFTAGAHDDSDTEYEESEPEDAPPPTQPPPGKRAAAGNPTAARPSPSKKPRLAVTDDSATEIEDEDEEPHWVYSAPVPSAPKKPRPPYDSDADTEEEESDLESCIEDVQVRPVFPLKDGQTRAEPLELDKAIKVPGSINTFLREYQRDGVRFFWERYNEGRGGLLGDDMGLTAMGIVTYNRTGKTIQVISFLSAIMHKRGDSRDVDRRRDHVARLQKGKDWKDHRTLPPANAAWPTCLIIAPSSVVGNWEREFETWGYFEVGMYIGPPTARANVLTDFKLGRLDVLVTSFEVARIDIDLIDELPWSCIFIDEVHRVKNPRSKLAEAFSRFTCSQRFGLSGTVIQNGYEELWTVLDWTNPGAVGTKKQWETYVEKPLRVGQSKSATDEEHVQAALVAKLLTEKLLPHLFLRRTKQIIQDQLPQKTDQVVFCPLTPVQIAVYKRILDLEAVANLVHKDKTCDCGSKKARKKCCHPVHPGDLFKYMSTLIKIANHLALILPAPTDTVDQTARNRELSRLAFPSGSLPKYGPSMLRPEYCGKWQVLEMLLKGWKKEGGNKVLIFTKSVKLLEMLEFHLNSRNYGFVKLDGSTKQPDRMPMIDTFQEDPAIFVFLISTMAGGTGLNLTAANKVVVFDPNWNPAHDLQAMDRAYRFGQTRDVAVYRLLGAGSIEELIYARQVYKQQQMQVGYNASLQTRYFEGVQGDKHKQGELFGIQNIFKLHEHTLATKMAIERAHVSDLDWAFAYMGGKNGVVKRPQAKAKKAGVHWVYEEEAKTGKDYDEFRGLGALLFDDAPPELDHKPDDIEKTLNAIGVHYTHRNDDLIAPSAIEGQRMQVMLQERKKRAKQAKERRDSGKKGKDKPPEPEWPPRRKHHKAPPSPRSKLQIRQRALIEQGLLKDPKDLPKFAQDFAQKTLDEQTALLAQLDDYAKKHF</sequence>
<evidence type="ECO:0000313" key="10">
    <source>
        <dbReference type="Proteomes" id="UP000184267"/>
    </source>
</evidence>
<dbReference type="InterPro" id="IPR027417">
    <property type="entry name" value="P-loop_NTPase"/>
</dbReference>
<keyword evidence="3" id="KW-0378">Hydrolase</keyword>
<evidence type="ECO:0000256" key="5">
    <source>
        <dbReference type="ARBA" id="ARBA00023242"/>
    </source>
</evidence>
<evidence type="ECO:0000259" key="7">
    <source>
        <dbReference type="PROSITE" id="PS51192"/>
    </source>
</evidence>
<dbReference type="AlphaFoldDB" id="A0A1M2W391"/>
<feature type="compositionally biased region" description="Basic and acidic residues" evidence="6">
    <location>
        <begin position="1002"/>
        <end position="1024"/>
    </location>
</feature>
<keyword evidence="5" id="KW-0539">Nucleus</keyword>
<dbReference type="InterPro" id="IPR001650">
    <property type="entry name" value="Helicase_C-like"/>
</dbReference>
<evidence type="ECO:0000256" key="6">
    <source>
        <dbReference type="SAM" id="MobiDB-lite"/>
    </source>
</evidence>
<dbReference type="GO" id="GO:0005524">
    <property type="term" value="F:ATP binding"/>
    <property type="evidence" value="ECO:0007669"/>
    <property type="project" value="InterPro"/>
</dbReference>
<keyword evidence="2" id="KW-0547">Nucleotide-binding</keyword>
<dbReference type="InterPro" id="IPR000330">
    <property type="entry name" value="SNF2_N"/>
</dbReference>
<evidence type="ECO:0000256" key="4">
    <source>
        <dbReference type="ARBA" id="ARBA00022840"/>
    </source>
</evidence>
<dbReference type="InterPro" id="IPR014001">
    <property type="entry name" value="Helicase_ATP-bd"/>
</dbReference>
<gene>
    <name evidence="9" type="ORF">TRAPUB_9205</name>
</gene>
<dbReference type="SMART" id="SM00487">
    <property type="entry name" value="DEXDc"/>
    <property type="match status" value="1"/>
</dbReference>
<dbReference type="GO" id="GO:0016787">
    <property type="term" value="F:hydrolase activity"/>
    <property type="evidence" value="ECO:0007669"/>
    <property type="project" value="UniProtKB-KW"/>
</dbReference>
<dbReference type="GO" id="GO:0005634">
    <property type="term" value="C:nucleus"/>
    <property type="evidence" value="ECO:0007669"/>
    <property type="project" value="UniProtKB-SubCell"/>
</dbReference>
<feature type="compositionally biased region" description="Acidic residues" evidence="6">
    <location>
        <begin position="249"/>
        <end position="264"/>
    </location>
</feature>
<dbReference type="Gene3D" id="3.40.50.300">
    <property type="entry name" value="P-loop containing nucleotide triphosphate hydrolases"/>
    <property type="match status" value="1"/>
</dbReference>
<comment type="subcellular location">
    <subcellularLocation>
        <location evidence="1">Nucleus</location>
    </subcellularLocation>
</comment>
<dbReference type="CDD" id="cd18793">
    <property type="entry name" value="SF2_C_SNF"/>
    <property type="match status" value="1"/>
</dbReference>
<dbReference type="Pfam" id="PF00271">
    <property type="entry name" value="Helicase_C"/>
    <property type="match status" value="1"/>
</dbReference>
<comment type="caution">
    <text evidence="9">The sequence shown here is derived from an EMBL/GenBank/DDBJ whole genome shotgun (WGS) entry which is preliminary data.</text>
</comment>
<dbReference type="FunFam" id="3.40.50.10810:FF:000019">
    <property type="entry name" value="DNA excision repair protein ERCC-6-like 2 isoform X1"/>
    <property type="match status" value="1"/>
</dbReference>
<dbReference type="Gene3D" id="3.40.50.10810">
    <property type="entry name" value="Tandem AAA-ATPase domain"/>
    <property type="match status" value="1"/>
</dbReference>
<dbReference type="InterPro" id="IPR050496">
    <property type="entry name" value="SNF2_RAD54_helicase_repair"/>
</dbReference>
<dbReference type="PROSITE" id="PS51194">
    <property type="entry name" value="HELICASE_CTER"/>
    <property type="match status" value="1"/>
</dbReference>
<dbReference type="PANTHER" id="PTHR45629:SF7">
    <property type="entry name" value="DNA EXCISION REPAIR PROTEIN ERCC-6-RELATED"/>
    <property type="match status" value="1"/>
</dbReference>